<keyword evidence="3" id="KW-0547">Nucleotide-binding</keyword>
<evidence type="ECO:0000259" key="5">
    <source>
        <dbReference type="Pfam" id="PF03109"/>
    </source>
</evidence>
<feature type="domain" description="ABC1 atypical kinase-like" evidence="5">
    <location>
        <begin position="105"/>
        <end position="347"/>
    </location>
</feature>
<keyword evidence="2" id="KW-0808">Transferase</keyword>
<evidence type="ECO:0000313" key="6">
    <source>
        <dbReference type="EMBL" id="KAI0295115.1"/>
    </source>
</evidence>
<evidence type="ECO:0000313" key="7">
    <source>
        <dbReference type="Proteomes" id="UP001203297"/>
    </source>
</evidence>
<evidence type="ECO:0000256" key="1">
    <source>
        <dbReference type="ARBA" id="ARBA00009670"/>
    </source>
</evidence>
<dbReference type="GO" id="GO:0006744">
    <property type="term" value="P:ubiquinone biosynthetic process"/>
    <property type="evidence" value="ECO:0007669"/>
    <property type="project" value="TreeGrafter"/>
</dbReference>
<keyword evidence="4" id="KW-0067">ATP-binding</keyword>
<dbReference type="Proteomes" id="UP001203297">
    <property type="component" value="Unassembled WGS sequence"/>
</dbReference>
<dbReference type="PANTHER" id="PTHR43851">
    <property type="match status" value="1"/>
</dbReference>
<evidence type="ECO:0000256" key="4">
    <source>
        <dbReference type="ARBA" id="ARBA00022840"/>
    </source>
</evidence>
<gene>
    <name evidence="6" type="ORF">B0F90DRAFT_1811536</name>
</gene>
<comment type="caution">
    <text evidence="6">The sequence shown here is derived from an EMBL/GenBank/DDBJ whole genome shotgun (WGS) entry which is preliminary data.</text>
</comment>
<dbReference type="GO" id="GO:0016740">
    <property type="term" value="F:transferase activity"/>
    <property type="evidence" value="ECO:0007669"/>
    <property type="project" value="UniProtKB-KW"/>
</dbReference>
<name>A0AAD4QKX6_9AGAM</name>
<sequence length="430" mass="48056">MLQVFISQPGSEKHLQSSKVPSSRIGRLFHYGGAQSPYTSAFLRRSTTSSNSSESSSSLMMTEANLARIVSKLTRMRGAALKVGQFLSIQDTHVLPAELDRIFRRVQDSAHYMPNWQMEGVMASSLGPSWRLFFTDFNPIPFAAASIGQVHHATLTGQASPTGRPERVAVKIQFPNIAESVASDLSYIRILLTAGQLLPRGLFLDKTITVMKEELADECDYAREAASMRSFGSRERLGGDPRFKVPWVWEGSTDRVLVMEHVNGTSVGGDIVHRLPQADRNELCLHELFVFREMQTDPNWSNFLWNAKTRQIELVDFGATRSYSAAFIDNWLRLLLSAAEQDREGCLRWSLKLGYLTGEENDIMNNAHAESLQLLATPFRQNTPQPFAFGPGSTKLSGAFLLASRLRASVDSRKLWDRVVGTYKFSTNPS</sequence>
<dbReference type="SUPFAM" id="SSF56112">
    <property type="entry name" value="Protein kinase-like (PK-like)"/>
    <property type="match status" value="1"/>
</dbReference>
<protein>
    <submittedName>
        <fullName evidence="6">ABC1-domain-containing protein</fullName>
    </submittedName>
</protein>
<dbReference type="EMBL" id="WTXG01000062">
    <property type="protein sequence ID" value="KAI0295115.1"/>
    <property type="molecule type" value="Genomic_DNA"/>
</dbReference>
<dbReference type="InterPro" id="IPR004147">
    <property type="entry name" value="ABC1_dom"/>
</dbReference>
<dbReference type="Pfam" id="PF03109">
    <property type="entry name" value="ABC1"/>
    <property type="match status" value="1"/>
</dbReference>
<dbReference type="AlphaFoldDB" id="A0AAD4QKX6"/>
<dbReference type="PANTHER" id="PTHR43851:SF3">
    <property type="entry name" value="COENZYME Q8"/>
    <property type="match status" value="1"/>
</dbReference>
<dbReference type="GO" id="GO:0005524">
    <property type="term" value="F:ATP binding"/>
    <property type="evidence" value="ECO:0007669"/>
    <property type="project" value="UniProtKB-KW"/>
</dbReference>
<organism evidence="6 7">
    <name type="scientific">Multifurca ochricompacta</name>
    <dbReference type="NCBI Taxonomy" id="376703"/>
    <lineage>
        <taxon>Eukaryota</taxon>
        <taxon>Fungi</taxon>
        <taxon>Dikarya</taxon>
        <taxon>Basidiomycota</taxon>
        <taxon>Agaricomycotina</taxon>
        <taxon>Agaricomycetes</taxon>
        <taxon>Russulales</taxon>
        <taxon>Russulaceae</taxon>
        <taxon>Multifurca</taxon>
    </lineage>
</organism>
<dbReference type="InterPro" id="IPR011009">
    <property type="entry name" value="Kinase-like_dom_sf"/>
</dbReference>
<proteinExistence type="inferred from homology"/>
<accession>A0AAD4QKX6</accession>
<evidence type="ECO:0000256" key="3">
    <source>
        <dbReference type="ARBA" id="ARBA00022741"/>
    </source>
</evidence>
<dbReference type="CDD" id="cd13970">
    <property type="entry name" value="ABC1_ADCK3"/>
    <property type="match status" value="1"/>
</dbReference>
<keyword evidence="7" id="KW-1185">Reference proteome</keyword>
<comment type="similarity">
    <text evidence="1">Belongs to the protein kinase superfamily. ADCK protein kinase family.</text>
</comment>
<evidence type="ECO:0000256" key="2">
    <source>
        <dbReference type="ARBA" id="ARBA00022679"/>
    </source>
</evidence>
<reference evidence="6" key="1">
    <citation type="journal article" date="2022" name="New Phytol.">
        <title>Evolutionary transition to the ectomycorrhizal habit in the genomes of a hyperdiverse lineage of mushroom-forming fungi.</title>
        <authorList>
            <person name="Looney B."/>
            <person name="Miyauchi S."/>
            <person name="Morin E."/>
            <person name="Drula E."/>
            <person name="Courty P.E."/>
            <person name="Kohler A."/>
            <person name="Kuo A."/>
            <person name="LaButti K."/>
            <person name="Pangilinan J."/>
            <person name="Lipzen A."/>
            <person name="Riley R."/>
            <person name="Andreopoulos W."/>
            <person name="He G."/>
            <person name="Johnson J."/>
            <person name="Nolan M."/>
            <person name="Tritt A."/>
            <person name="Barry K.W."/>
            <person name="Grigoriev I.V."/>
            <person name="Nagy L.G."/>
            <person name="Hibbett D."/>
            <person name="Henrissat B."/>
            <person name="Matheny P.B."/>
            <person name="Labbe J."/>
            <person name="Martin F.M."/>
        </authorList>
    </citation>
    <scope>NUCLEOTIDE SEQUENCE</scope>
    <source>
        <strain evidence="6">BPL690</strain>
    </source>
</reference>
<dbReference type="InterPro" id="IPR051409">
    <property type="entry name" value="Atypical_kinase_ADCK"/>
</dbReference>
<dbReference type="InterPro" id="IPR034646">
    <property type="entry name" value="ADCK3_dom"/>
</dbReference>